<dbReference type="SUPFAM" id="SSF48264">
    <property type="entry name" value="Cytochrome P450"/>
    <property type="match status" value="1"/>
</dbReference>
<comment type="caution">
    <text evidence="10">The sequence shown here is derived from an EMBL/GenBank/DDBJ whole genome shotgun (WGS) entry which is preliminary data.</text>
</comment>
<evidence type="ECO:0000256" key="1">
    <source>
        <dbReference type="ARBA" id="ARBA00001971"/>
    </source>
</evidence>
<evidence type="ECO:0000313" key="10">
    <source>
        <dbReference type="EMBL" id="MEQ7848700.1"/>
    </source>
</evidence>
<accession>A0ABV1P1R1</accession>
<evidence type="ECO:0000256" key="8">
    <source>
        <dbReference type="RuleBase" id="RU000461"/>
    </source>
</evidence>
<keyword evidence="6 8" id="KW-0408">Iron</keyword>
<keyword evidence="4 8" id="KW-0479">Metal-binding</keyword>
<dbReference type="PRINTS" id="PR00465">
    <property type="entry name" value="EP450IV"/>
</dbReference>
<dbReference type="InterPro" id="IPR036396">
    <property type="entry name" value="Cyt_P450_sf"/>
</dbReference>
<gene>
    <name evidence="10" type="ORF">V6R90_15565</name>
</gene>
<evidence type="ECO:0000256" key="3">
    <source>
        <dbReference type="ARBA" id="ARBA00022617"/>
    </source>
</evidence>
<dbReference type="EMBL" id="JBEGDP010000020">
    <property type="protein sequence ID" value="MEQ7848700.1"/>
    <property type="molecule type" value="Genomic_DNA"/>
</dbReference>
<name>A0ABV1P1R1_9ACTN</name>
<evidence type="ECO:0000256" key="9">
    <source>
        <dbReference type="SAM" id="MobiDB-lite"/>
    </source>
</evidence>
<keyword evidence="11" id="KW-1185">Reference proteome</keyword>
<dbReference type="InterPro" id="IPR017972">
    <property type="entry name" value="Cyt_P450_CS"/>
</dbReference>
<sequence>MTQATSRTPDPAASASARPLPAVAREHRGWPVIGRSLEYARDPVGLFEKQWAAYGPVSPLRILGDPWVMLLGPDACATALTNPDKAFVNGPAWSYLVGPFFDRGLMLLDGEEHHVHRRIMQQAFTRPRLEGYAAAMHAPIARGLDAWRPGPGFPAYPALKELTLDVAAEIFMGGAESTDRAEMARVNAAFIDCVQSAAALVRRDLPGTRWRKGLRGREVVERFLRDYLPSRRARESDDLFSQLCHVESEEGERFSDDDVVNHMVFLMMAAHDTSTITLSTILELLGKHPAWRERCRAESLALGEAPTLAELDSLVSLDLVMKECLRLRAPVPVVVRRTVKETVVEGVRVPADRYVIVAPQFSHLMPSLWSDPTAFDPERFSPERREDRSHRFAWEPFGGGVHKCLGLFFAGAEVKAVMHQLLRRFDWSVDPAYVAPMNNHSLPFPADGQPVDLVHRTA</sequence>
<comment type="similarity">
    <text evidence="2 8">Belongs to the cytochrome P450 family.</text>
</comment>
<keyword evidence="5 8" id="KW-0560">Oxidoreductase</keyword>
<keyword evidence="3 8" id="KW-0349">Heme</keyword>
<evidence type="ECO:0000256" key="6">
    <source>
        <dbReference type="ARBA" id="ARBA00023004"/>
    </source>
</evidence>
<evidence type="ECO:0000256" key="7">
    <source>
        <dbReference type="ARBA" id="ARBA00023033"/>
    </source>
</evidence>
<dbReference type="RefSeq" id="WP_349805198.1">
    <property type="nucleotide sequence ID" value="NZ_JBEGDP010000020.1"/>
</dbReference>
<evidence type="ECO:0000256" key="5">
    <source>
        <dbReference type="ARBA" id="ARBA00023002"/>
    </source>
</evidence>
<evidence type="ECO:0000256" key="4">
    <source>
        <dbReference type="ARBA" id="ARBA00022723"/>
    </source>
</evidence>
<dbReference type="Gene3D" id="1.10.630.10">
    <property type="entry name" value="Cytochrome P450"/>
    <property type="match status" value="1"/>
</dbReference>
<dbReference type="CDD" id="cd11045">
    <property type="entry name" value="CYP136-like"/>
    <property type="match status" value="1"/>
</dbReference>
<dbReference type="InterPro" id="IPR002403">
    <property type="entry name" value="Cyt_P450_E_grp-IV"/>
</dbReference>
<dbReference type="InterPro" id="IPR001128">
    <property type="entry name" value="Cyt_P450"/>
</dbReference>
<feature type="region of interest" description="Disordered" evidence="9">
    <location>
        <begin position="1"/>
        <end position="20"/>
    </location>
</feature>
<proteinExistence type="inferred from homology"/>
<comment type="cofactor">
    <cofactor evidence="1">
        <name>heme</name>
        <dbReference type="ChEBI" id="CHEBI:30413"/>
    </cofactor>
</comment>
<dbReference type="PANTHER" id="PTHR24286:SF24">
    <property type="entry name" value="LANOSTEROL 14-ALPHA DEMETHYLASE"/>
    <property type="match status" value="1"/>
</dbReference>
<reference evidence="10 11" key="1">
    <citation type="submission" date="2024-02" db="EMBL/GenBank/DDBJ databases">
        <title>Full genome sequence of Nocardioides kribbensis.</title>
        <authorList>
            <person name="Poletto B.L."/>
            <person name="Silva G."/>
            <person name="Galante D."/>
            <person name="Campos K.R."/>
            <person name="Santos M.B.N."/>
            <person name="Sacchi C.T."/>
        </authorList>
    </citation>
    <scope>NUCLEOTIDE SEQUENCE [LARGE SCALE GENOMIC DNA]</scope>
    <source>
        <strain evidence="10 11">O4R</strain>
    </source>
</reference>
<dbReference type="Pfam" id="PF00067">
    <property type="entry name" value="p450"/>
    <property type="match status" value="1"/>
</dbReference>
<organism evidence="10 11">
    <name type="scientific">Nocardioides kribbensis</name>
    <dbReference type="NCBI Taxonomy" id="305517"/>
    <lineage>
        <taxon>Bacteria</taxon>
        <taxon>Bacillati</taxon>
        <taxon>Actinomycetota</taxon>
        <taxon>Actinomycetes</taxon>
        <taxon>Propionibacteriales</taxon>
        <taxon>Nocardioidaceae</taxon>
        <taxon>Nocardioides</taxon>
    </lineage>
</organism>
<evidence type="ECO:0000256" key="2">
    <source>
        <dbReference type="ARBA" id="ARBA00010617"/>
    </source>
</evidence>
<dbReference type="PANTHER" id="PTHR24286">
    <property type="entry name" value="CYTOCHROME P450 26"/>
    <property type="match status" value="1"/>
</dbReference>
<protein>
    <submittedName>
        <fullName evidence="10">Cytochrome P450</fullName>
    </submittedName>
</protein>
<evidence type="ECO:0000313" key="11">
    <source>
        <dbReference type="Proteomes" id="UP001482520"/>
    </source>
</evidence>
<keyword evidence="7 8" id="KW-0503">Monooxygenase</keyword>
<dbReference type="Proteomes" id="UP001482520">
    <property type="component" value="Unassembled WGS sequence"/>
</dbReference>
<dbReference type="PROSITE" id="PS00086">
    <property type="entry name" value="CYTOCHROME_P450"/>
    <property type="match status" value="1"/>
</dbReference>